<organism evidence="13 14">
    <name type="scientific">Pisciglobus halotolerans</name>
    <dbReference type="NCBI Taxonomy" id="745365"/>
    <lineage>
        <taxon>Bacteria</taxon>
        <taxon>Bacillati</taxon>
        <taxon>Bacillota</taxon>
        <taxon>Bacilli</taxon>
        <taxon>Lactobacillales</taxon>
        <taxon>Carnobacteriaceae</taxon>
    </lineage>
</organism>
<dbReference type="GO" id="GO:0046872">
    <property type="term" value="F:metal ion binding"/>
    <property type="evidence" value="ECO:0007669"/>
    <property type="project" value="UniProtKB-KW"/>
</dbReference>
<evidence type="ECO:0000313" key="13">
    <source>
        <dbReference type="EMBL" id="SFH82850.1"/>
    </source>
</evidence>
<keyword evidence="2" id="KW-0548">Nucleotidyltransferase</keyword>
<keyword evidence="5" id="KW-0067">ATP-binding</keyword>
<evidence type="ECO:0000313" key="14">
    <source>
        <dbReference type="Proteomes" id="UP000198668"/>
    </source>
</evidence>
<dbReference type="OrthoDB" id="7572058at2"/>
<dbReference type="GO" id="GO:0016779">
    <property type="term" value="F:nucleotidyltransferase activity"/>
    <property type="evidence" value="ECO:0007669"/>
    <property type="project" value="UniProtKB-KW"/>
</dbReference>
<evidence type="ECO:0000256" key="7">
    <source>
        <dbReference type="ARBA" id="ARBA00023080"/>
    </source>
</evidence>
<keyword evidence="1" id="KW-0808">Transferase</keyword>
<evidence type="ECO:0000256" key="1">
    <source>
        <dbReference type="ARBA" id="ARBA00022679"/>
    </source>
</evidence>
<dbReference type="CDD" id="cd05400">
    <property type="entry name" value="NT_2-5OAS_ClassI-CCAase"/>
    <property type="match status" value="1"/>
</dbReference>
<keyword evidence="4" id="KW-0547">Nucleotide-binding</keyword>
<evidence type="ECO:0000256" key="6">
    <source>
        <dbReference type="ARBA" id="ARBA00022842"/>
    </source>
</evidence>
<keyword evidence="8" id="KW-0051">Antiviral defense</keyword>
<dbReference type="Pfam" id="PF21654">
    <property type="entry name" value="DncV-like_NTFase"/>
    <property type="match status" value="1"/>
</dbReference>
<feature type="domain" description="Adenylyl/Guanylyl and SMODS C-terminal sensor" evidence="11">
    <location>
        <begin position="327"/>
        <end position="457"/>
    </location>
</feature>
<sequence length="460" mass="53952">MYDCSKEFNKFYRTKVVLPAKEQNELRKKRKLNIKRLKDGLIEYNEEKNKDYKIAEERIQGSMAMHTITQNDESDYDIDVGIVFESDNLNNLGPLATRNIVANALERKTKQFAEEPEVKTSCVRLKYSSTGYHVDFAIFKRYKEYSWDDEYTYEHAGSEWSVRHIKSLEEWFNEEIKNAGDDLRKVIRLSKMFCRSRESWANMPSGLIQTILSAEKLNSNYSRLDEIFYYTMEAIVNRLSLYLEIAAPVDNGRPLVTREIDYQRMRNWKSRLETNLQNLEILFDEDCTYKDAINAWSKFFNHSYWNELYSSTVKESYSVSKAYDFDDTEEFIENMYPIYEQYDVTIDCKVSGNGFSVMPISDYLDKFAPILKRFIPHNFSIKCKIGYTNCPSYDKILWKVLNVGTEAERRNDIRGQIQDNRGNEITENSKFIGEHYIECYLIKNGVCVGIGHVDVPIGGS</sequence>
<dbReference type="InterPro" id="IPR040511">
    <property type="entry name" value="AGS_C"/>
</dbReference>
<dbReference type="EMBL" id="FOQE01000031">
    <property type="protein sequence ID" value="SFH82850.1"/>
    <property type="molecule type" value="Genomic_DNA"/>
</dbReference>
<protein>
    <recommendedName>
        <fullName evidence="9">Cyclic GMP-AMP synthase</fullName>
    </recommendedName>
</protein>
<dbReference type="GO" id="GO:0051607">
    <property type="term" value="P:defense response to virus"/>
    <property type="evidence" value="ECO:0007669"/>
    <property type="project" value="UniProtKB-KW"/>
</dbReference>
<keyword evidence="6" id="KW-0460">Magnesium</keyword>
<evidence type="ECO:0000256" key="9">
    <source>
        <dbReference type="ARBA" id="ARBA00044145"/>
    </source>
</evidence>
<feature type="domain" description="Cyclic GMP-AMP synthase DncV-like nucleotidyltransferase" evidence="12">
    <location>
        <begin position="58"/>
        <end position="139"/>
    </location>
</feature>
<keyword evidence="14" id="KW-1185">Reference proteome</keyword>
<keyword evidence="7" id="KW-0546">Nucleotide metabolism</keyword>
<evidence type="ECO:0000256" key="5">
    <source>
        <dbReference type="ARBA" id="ARBA00022840"/>
    </source>
</evidence>
<dbReference type="GO" id="GO:0005524">
    <property type="term" value="F:ATP binding"/>
    <property type="evidence" value="ECO:0007669"/>
    <property type="project" value="UniProtKB-KW"/>
</dbReference>
<dbReference type="InterPro" id="IPR048445">
    <property type="entry name" value="DncV-like_NTFase"/>
</dbReference>
<keyword evidence="3" id="KW-0479">Metal-binding</keyword>
<evidence type="ECO:0000259" key="11">
    <source>
        <dbReference type="Pfam" id="PF18134"/>
    </source>
</evidence>
<dbReference type="GO" id="GO:0009117">
    <property type="term" value="P:nucleotide metabolic process"/>
    <property type="evidence" value="ECO:0007669"/>
    <property type="project" value="UniProtKB-KW"/>
</dbReference>
<evidence type="ECO:0000259" key="12">
    <source>
        <dbReference type="Pfam" id="PF21654"/>
    </source>
</evidence>
<accession>A0A1I3D7Z1</accession>
<dbReference type="InterPro" id="IPR006116">
    <property type="entry name" value="NT_2-5OAS_ClassI-CCAase"/>
</dbReference>
<reference evidence="13 14" key="1">
    <citation type="submission" date="2016-10" db="EMBL/GenBank/DDBJ databases">
        <authorList>
            <person name="de Groot N.N."/>
        </authorList>
    </citation>
    <scope>NUCLEOTIDE SEQUENCE [LARGE SCALE GENOMIC DNA]</scope>
    <source>
        <strain evidence="13 14">DSM 27630</strain>
    </source>
</reference>
<dbReference type="AlphaFoldDB" id="A0A1I3D7Z1"/>
<name>A0A1I3D7Z1_9LACT</name>
<gene>
    <name evidence="13" type="ORF">SAMN04489868_1312</name>
</gene>
<evidence type="ECO:0000256" key="8">
    <source>
        <dbReference type="ARBA" id="ARBA00023118"/>
    </source>
</evidence>
<evidence type="ECO:0000256" key="10">
    <source>
        <dbReference type="ARBA" id="ARBA00048304"/>
    </source>
</evidence>
<evidence type="ECO:0000256" key="4">
    <source>
        <dbReference type="ARBA" id="ARBA00022741"/>
    </source>
</evidence>
<comment type="catalytic activity">
    <reaction evidence="10">
        <text>GTP + ATP = 3',3'-cGAMP + 2 diphosphate</text>
        <dbReference type="Rhea" id="RHEA:35647"/>
        <dbReference type="ChEBI" id="CHEBI:30616"/>
        <dbReference type="ChEBI" id="CHEBI:33019"/>
        <dbReference type="ChEBI" id="CHEBI:37565"/>
        <dbReference type="ChEBI" id="CHEBI:71501"/>
    </reaction>
    <physiologicalReaction direction="left-to-right" evidence="10">
        <dbReference type="Rhea" id="RHEA:35648"/>
    </physiologicalReaction>
</comment>
<evidence type="ECO:0000256" key="2">
    <source>
        <dbReference type="ARBA" id="ARBA00022695"/>
    </source>
</evidence>
<evidence type="ECO:0000256" key="3">
    <source>
        <dbReference type="ARBA" id="ARBA00022723"/>
    </source>
</evidence>
<dbReference type="Proteomes" id="UP000198668">
    <property type="component" value="Unassembled WGS sequence"/>
</dbReference>
<dbReference type="RefSeq" id="WP_092093096.1">
    <property type="nucleotide sequence ID" value="NZ_FOQE01000031.1"/>
</dbReference>
<proteinExistence type="predicted"/>
<dbReference type="Pfam" id="PF18134">
    <property type="entry name" value="AGS_C"/>
    <property type="match status" value="1"/>
</dbReference>